<evidence type="ECO:0000313" key="2">
    <source>
        <dbReference type="EMBL" id="MFC6759675.1"/>
    </source>
</evidence>
<sequence length="83" mass="8662">MISTTAIIATALTLGLGAAPALAGDAAWTYSDGMKLKIKCRSSGCKVTAKKPGGSWVLVEEGKGGNENFQVLEAKYKKVKPAY</sequence>
<proteinExistence type="predicted"/>
<reference evidence="3" key="1">
    <citation type="journal article" date="2019" name="Int. J. Syst. Evol. Microbiol.">
        <title>The Global Catalogue of Microorganisms (GCM) 10K type strain sequencing project: providing services to taxonomists for standard genome sequencing and annotation.</title>
        <authorList>
            <consortium name="The Broad Institute Genomics Platform"/>
            <consortium name="The Broad Institute Genome Sequencing Center for Infectious Disease"/>
            <person name="Wu L."/>
            <person name="Ma J."/>
        </authorList>
    </citation>
    <scope>NUCLEOTIDE SEQUENCE [LARGE SCALE GENOMIC DNA]</scope>
    <source>
        <strain evidence="3">CCUG 66188</strain>
    </source>
</reference>
<protein>
    <recommendedName>
        <fullName evidence="4">DUF2147 domain-containing protein</fullName>
    </recommendedName>
</protein>
<organism evidence="2 3">
    <name type="scientific">Sulfitobacter porphyrae</name>
    <dbReference type="NCBI Taxonomy" id="1246864"/>
    <lineage>
        <taxon>Bacteria</taxon>
        <taxon>Pseudomonadati</taxon>
        <taxon>Pseudomonadota</taxon>
        <taxon>Alphaproteobacteria</taxon>
        <taxon>Rhodobacterales</taxon>
        <taxon>Roseobacteraceae</taxon>
        <taxon>Sulfitobacter</taxon>
    </lineage>
</organism>
<keyword evidence="3" id="KW-1185">Reference proteome</keyword>
<feature type="chain" id="PRO_5046990221" description="DUF2147 domain-containing protein" evidence="1">
    <location>
        <begin position="24"/>
        <end position="83"/>
    </location>
</feature>
<dbReference type="Proteomes" id="UP001596353">
    <property type="component" value="Unassembled WGS sequence"/>
</dbReference>
<gene>
    <name evidence="2" type="ORF">ACFQFQ_09525</name>
</gene>
<feature type="signal peptide" evidence="1">
    <location>
        <begin position="1"/>
        <end position="23"/>
    </location>
</feature>
<keyword evidence="1" id="KW-0732">Signal</keyword>
<evidence type="ECO:0008006" key="4">
    <source>
        <dbReference type="Google" id="ProtNLM"/>
    </source>
</evidence>
<evidence type="ECO:0000313" key="3">
    <source>
        <dbReference type="Proteomes" id="UP001596353"/>
    </source>
</evidence>
<comment type="caution">
    <text evidence="2">The sequence shown here is derived from an EMBL/GenBank/DDBJ whole genome shotgun (WGS) entry which is preliminary data.</text>
</comment>
<evidence type="ECO:0000256" key="1">
    <source>
        <dbReference type="SAM" id="SignalP"/>
    </source>
</evidence>
<dbReference type="EMBL" id="JBHSWG010000001">
    <property type="protein sequence ID" value="MFC6759675.1"/>
    <property type="molecule type" value="Genomic_DNA"/>
</dbReference>
<accession>A0ABW2B1W6</accession>
<name>A0ABW2B1W6_9RHOB</name>